<dbReference type="VEuPathDB" id="FungiDB:BO72DRAFT_455835"/>
<dbReference type="Proteomes" id="UP000249789">
    <property type="component" value="Unassembled WGS sequence"/>
</dbReference>
<sequence length="134" mass="14680">MHSLPVHQVPIDTPPPSEILQLPAGEKGYHWILSDAERKHIAEMLDVKDKSLLTLRGNSMMRERAVCSGCGKHCGLDDLVHNALYAGIHGKAFMLDVLVHGPKADSPGHEITCSGCGLVHDGLFMWIPALSWPR</sequence>
<evidence type="ECO:0000313" key="1">
    <source>
        <dbReference type="EMBL" id="RAK80845.1"/>
    </source>
</evidence>
<name>A0A8G1RZX7_9EURO</name>
<dbReference type="EMBL" id="KZ824627">
    <property type="protein sequence ID" value="RAK80845.1"/>
    <property type="molecule type" value="Genomic_DNA"/>
</dbReference>
<dbReference type="AlphaFoldDB" id="A0A8G1RZX7"/>
<evidence type="ECO:0000313" key="2">
    <source>
        <dbReference type="Proteomes" id="UP000249789"/>
    </source>
</evidence>
<proteinExistence type="predicted"/>
<protein>
    <submittedName>
        <fullName evidence="1">RBP protein</fullName>
    </submittedName>
</protein>
<dbReference type="GeneID" id="63863583"/>
<reference evidence="1 2" key="1">
    <citation type="submission" date="2018-02" db="EMBL/GenBank/DDBJ databases">
        <title>The genomes of Aspergillus section Nigri reveals drivers in fungal speciation.</title>
        <authorList>
            <consortium name="DOE Joint Genome Institute"/>
            <person name="Vesth T.C."/>
            <person name="Nybo J."/>
            <person name="Theobald S."/>
            <person name="Brandl J."/>
            <person name="Frisvad J.C."/>
            <person name="Nielsen K.F."/>
            <person name="Lyhne E.K."/>
            <person name="Kogle M.E."/>
            <person name="Kuo A."/>
            <person name="Riley R."/>
            <person name="Clum A."/>
            <person name="Nolan M."/>
            <person name="Lipzen A."/>
            <person name="Salamov A."/>
            <person name="Henrissat B."/>
            <person name="Wiebenga A."/>
            <person name="De vries R.P."/>
            <person name="Grigoriev I.V."/>
            <person name="Mortensen U.H."/>
            <person name="Andersen M.R."/>
            <person name="Baker S.E."/>
        </authorList>
    </citation>
    <scope>NUCLEOTIDE SEQUENCE [LARGE SCALE GENOMIC DNA]</scope>
    <source>
        <strain evidence="1 2">CBS 313.89</strain>
    </source>
</reference>
<dbReference type="RefSeq" id="XP_040804855.1">
    <property type="nucleotide sequence ID" value="XM_040946250.1"/>
</dbReference>
<keyword evidence="2" id="KW-1185">Reference proteome</keyword>
<organism evidence="1 2">
    <name type="scientific">Aspergillus fijiensis CBS 313.89</name>
    <dbReference type="NCBI Taxonomy" id="1448319"/>
    <lineage>
        <taxon>Eukaryota</taxon>
        <taxon>Fungi</taxon>
        <taxon>Dikarya</taxon>
        <taxon>Ascomycota</taxon>
        <taxon>Pezizomycotina</taxon>
        <taxon>Eurotiomycetes</taxon>
        <taxon>Eurotiomycetidae</taxon>
        <taxon>Eurotiales</taxon>
        <taxon>Aspergillaceae</taxon>
        <taxon>Aspergillus</taxon>
    </lineage>
</organism>
<gene>
    <name evidence="1" type="ORF">BO72DRAFT_455835</name>
</gene>
<accession>A0A8G1RZX7</accession>
<dbReference type="OrthoDB" id="5271370at2759"/>